<organism evidence="1 2">
    <name type="scientific">Mariniphaga anaerophila</name>
    <dbReference type="NCBI Taxonomy" id="1484053"/>
    <lineage>
        <taxon>Bacteria</taxon>
        <taxon>Pseudomonadati</taxon>
        <taxon>Bacteroidota</taxon>
        <taxon>Bacteroidia</taxon>
        <taxon>Marinilabiliales</taxon>
        <taxon>Prolixibacteraceae</taxon>
        <taxon>Mariniphaga</taxon>
    </lineage>
</organism>
<dbReference type="EMBL" id="FQUM01000013">
    <property type="protein sequence ID" value="SHF91971.1"/>
    <property type="molecule type" value="Genomic_DNA"/>
</dbReference>
<proteinExistence type="predicted"/>
<gene>
    <name evidence="1" type="ORF">SAMN05444274_11319</name>
</gene>
<keyword evidence="2" id="KW-1185">Reference proteome</keyword>
<protein>
    <recommendedName>
        <fullName evidence="3">Lipoprotein</fullName>
    </recommendedName>
</protein>
<accession>A0A1M5FLC2</accession>
<evidence type="ECO:0008006" key="3">
    <source>
        <dbReference type="Google" id="ProtNLM"/>
    </source>
</evidence>
<evidence type="ECO:0000313" key="1">
    <source>
        <dbReference type="EMBL" id="SHF91971.1"/>
    </source>
</evidence>
<reference evidence="1 2" key="1">
    <citation type="submission" date="2016-11" db="EMBL/GenBank/DDBJ databases">
        <authorList>
            <person name="Jaros S."/>
            <person name="Januszkiewicz K."/>
            <person name="Wedrychowicz H."/>
        </authorList>
    </citation>
    <scope>NUCLEOTIDE SEQUENCE [LARGE SCALE GENOMIC DNA]</scope>
    <source>
        <strain evidence="1 2">DSM 26910</strain>
    </source>
</reference>
<dbReference type="Proteomes" id="UP000184164">
    <property type="component" value="Unassembled WGS sequence"/>
</dbReference>
<evidence type="ECO:0000313" key="2">
    <source>
        <dbReference type="Proteomes" id="UP000184164"/>
    </source>
</evidence>
<dbReference type="AlphaFoldDB" id="A0A1M5FLC2"/>
<dbReference type="PROSITE" id="PS51257">
    <property type="entry name" value="PROKAR_LIPOPROTEIN"/>
    <property type="match status" value="1"/>
</dbReference>
<name>A0A1M5FLC2_9BACT</name>
<sequence length="52" mass="5669">MKTRALLMLVSVVLIAGACEKDKEIETDKKYCSININIIPEDGGNVVVLNCC</sequence>
<dbReference type="STRING" id="1484053.SAMN05444274_11319"/>